<protein>
    <submittedName>
        <fullName evidence="9">Putative GTP pyrophosphokinase</fullName>
    </submittedName>
</protein>
<keyword evidence="4" id="KW-0808">Transferase</keyword>
<dbReference type="SMART" id="SM00954">
    <property type="entry name" value="RelA_SpoT"/>
    <property type="match status" value="1"/>
</dbReference>
<feature type="domain" description="RelA/SpoT" evidence="8">
    <location>
        <begin position="44"/>
        <end position="167"/>
    </location>
</feature>
<dbReference type="RefSeq" id="WP_091726761.1">
    <property type="nucleotide sequence ID" value="NZ_FNQE01000003.1"/>
</dbReference>
<dbReference type="InterPro" id="IPR052366">
    <property type="entry name" value="GTP_Pyrophosphokinase"/>
</dbReference>
<dbReference type="InterPro" id="IPR043519">
    <property type="entry name" value="NT_sf"/>
</dbReference>
<keyword evidence="6 9" id="KW-0418">Kinase</keyword>
<comment type="pathway">
    <text evidence="1">Purine metabolism; ppGpp biosynthesis; ppGpp from GTP: step 1/2.</text>
</comment>
<evidence type="ECO:0000256" key="7">
    <source>
        <dbReference type="ARBA" id="ARBA00022840"/>
    </source>
</evidence>
<evidence type="ECO:0000313" key="9">
    <source>
        <dbReference type="EMBL" id="SDY62831.1"/>
    </source>
</evidence>
<evidence type="ECO:0000256" key="2">
    <source>
        <dbReference type="ARBA" id="ARBA00007476"/>
    </source>
</evidence>
<dbReference type="EMBL" id="FNQE01000003">
    <property type="protein sequence ID" value="SDY62831.1"/>
    <property type="molecule type" value="Genomic_DNA"/>
</dbReference>
<name>A0A1H3LEM0_9FIRM</name>
<dbReference type="GO" id="GO:0016301">
    <property type="term" value="F:kinase activity"/>
    <property type="evidence" value="ECO:0007669"/>
    <property type="project" value="UniProtKB-KW"/>
</dbReference>
<sequence>MILYWEKILIPYEQAVEELKVKFKAIRNEYRRLDEYSPIEFVTGRVKAISSIIDKARLRDVPLDRIEEEIEDIAGIRIMCQLVDDIEKVVQLIRDRDGKDIKIVEERDYITNIKESGYRSYHIIIKYKVHTVFGEKEILAEIQIRTLAMNFWATIEHSLNYKFSKNIPKDIKERLKNAAEAAFLLDKEMSEIRDDIVDAQELFQMKSSLIVDILRKIQNLYFTGRIKEFEGVQERFLILQEIGDVNELKKFSRELDNMIL</sequence>
<proteinExistence type="inferred from homology"/>
<dbReference type="SUPFAM" id="SSF81301">
    <property type="entry name" value="Nucleotidyltransferase"/>
    <property type="match status" value="1"/>
</dbReference>
<evidence type="ECO:0000256" key="1">
    <source>
        <dbReference type="ARBA" id="ARBA00004976"/>
    </source>
</evidence>
<dbReference type="GO" id="GO:0005524">
    <property type="term" value="F:ATP binding"/>
    <property type="evidence" value="ECO:0007669"/>
    <property type="project" value="UniProtKB-KW"/>
</dbReference>
<dbReference type="Proteomes" id="UP000198625">
    <property type="component" value="Unassembled WGS sequence"/>
</dbReference>
<evidence type="ECO:0000256" key="5">
    <source>
        <dbReference type="ARBA" id="ARBA00022741"/>
    </source>
</evidence>
<evidence type="ECO:0000256" key="3">
    <source>
        <dbReference type="ARBA" id="ARBA00011881"/>
    </source>
</evidence>
<dbReference type="UniPathway" id="UPA00908">
    <property type="reaction ID" value="UER00884"/>
</dbReference>
<dbReference type="OrthoDB" id="9789634at2"/>
<evidence type="ECO:0000313" key="10">
    <source>
        <dbReference type="Proteomes" id="UP000198625"/>
    </source>
</evidence>
<evidence type="ECO:0000256" key="4">
    <source>
        <dbReference type="ARBA" id="ARBA00022679"/>
    </source>
</evidence>
<dbReference type="AlphaFoldDB" id="A0A1H3LEM0"/>
<dbReference type="Gene3D" id="3.30.460.10">
    <property type="entry name" value="Beta Polymerase, domain 2"/>
    <property type="match status" value="1"/>
</dbReference>
<dbReference type="STRING" id="415015.SAMN05660462_00506"/>
<dbReference type="CDD" id="cd05399">
    <property type="entry name" value="NT_Rel-Spo_like"/>
    <property type="match status" value="1"/>
</dbReference>
<dbReference type="PANTHER" id="PTHR47837">
    <property type="entry name" value="GTP PYROPHOSPHOKINASE YJBM"/>
    <property type="match status" value="1"/>
</dbReference>
<dbReference type="PANTHER" id="PTHR47837:SF1">
    <property type="entry name" value="GTP PYROPHOSPHOKINASE YJBM"/>
    <property type="match status" value="1"/>
</dbReference>
<keyword evidence="7" id="KW-0067">ATP-binding</keyword>
<evidence type="ECO:0000256" key="6">
    <source>
        <dbReference type="ARBA" id="ARBA00022777"/>
    </source>
</evidence>
<organism evidence="9 10">
    <name type="scientific">Proteiniborus ethanoligenes</name>
    <dbReference type="NCBI Taxonomy" id="415015"/>
    <lineage>
        <taxon>Bacteria</taxon>
        <taxon>Bacillati</taxon>
        <taxon>Bacillota</taxon>
        <taxon>Clostridia</taxon>
        <taxon>Eubacteriales</taxon>
        <taxon>Proteiniborus</taxon>
    </lineage>
</organism>
<accession>A0A1H3LEM0</accession>
<dbReference type="Pfam" id="PF04607">
    <property type="entry name" value="RelA_SpoT"/>
    <property type="match status" value="1"/>
</dbReference>
<dbReference type="InterPro" id="IPR007685">
    <property type="entry name" value="RelA_SpoT"/>
</dbReference>
<comment type="subunit">
    <text evidence="3">Homotetramer.</text>
</comment>
<dbReference type="Gene3D" id="1.10.287.860">
    <property type="entry name" value="Nucleotidyltransferase"/>
    <property type="match status" value="1"/>
</dbReference>
<dbReference type="FunFam" id="3.30.460.10:FF:000012">
    <property type="entry name" value="GTP pyrophosphokinase YjbM"/>
    <property type="match status" value="1"/>
</dbReference>
<comment type="similarity">
    <text evidence="2">Belongs to the RelA/SpoT family.</text>
</comment>
<reference evidence="9 10" key="1">
    <citation type="submission" date="2016-10" db="EMBL/GenBank/DDBJ databases">
        <authorList>
            <person name="de Groot N.N."/>
        </authorList>
    </citation>
    <scope>NUCLEOTIDE SEQUENCE [LARGE SCALE GENOMIC DNA]</scope>
    <source>
        <strain evidence="9 10">DSM 21650</strain>
    </source>
</reference>
<gene>
    <name evidence="9" type="ORF">SAMN05660462_00506</name>
</gene>
<keyword evidence="10" id="KW-1185">Reference proteome</keyword>
<evidence type="ECO:0000259" key="8">
    <source>
        <dbReference type="SMART" id="SM00954"/>
    </source>
</evidence>
<dbReference type="GO" id="GO:0015970">
    <property type="term" value="P:guanosine tetraphosphate biosynthetic process"/>
    <property type="evidence" value="ECO:0007669"/>
    <property type="project" value="UniProtKB-UniPathway"/>
</dbReference>
<keyword evidence="5" id="KW-0547">Nucleotide-binding</keyword>